<dbReference type="InParanoid" id="B0W5A1"/>
<dbReference type="Gene3D" id="3.30.160.60">
    <property type="entry name" value="Classic Zinc Finger"/>
    <property type="match status" value="3"/>
</dbReference>
<evidence type="ECO:0000259" key="3">
    <source>
        <dbReference type="PROSITE" id="PS50157"/>
    </source>
</evidence>
<keyword evidence="6" id="KW-1185">Reference proteome</keyword>
<dbReference type="STRING" id="7176.B0W5A1"/>
<keyword evidence="1" id="KW-0863">Zinc-finger</keyword>
<dbReference type="Proteomes" id="UP000002320">
    <property type="component" value="Unassembled WGS sequence"/>
</dbReference>
<accession>B0W5A1</accession>
<feature type="region of interest" description="Disordered" evidence="2">
    <location>
        <begin position="62"/>
        <end position="113"/>
    </location>
</feature>
<evidence type="ECO:0000313" key="4">
    <source>
        <dbReference type="EMBL" id="EDS34848.1"/>
    </source>
</evidence>
<dbReference type="InterPro" id="IPR050457">
    <property type="entry name" value="ZnFinger_BTB_dom_contain"/>
</dbReference>
<dbReference type="AlphaFoldDB" id="B0W5A1"/>
<dbReference type="InterPro" id="IPR036236">
    <property type="entry name" value="Znf_C2H2_sf"/>
</dbReference>
<sequence>MAKFGLSFYDDELKDSDLLHLAEDVSASNELHLPTIVSISFVESTEDPKEVAITEVEGTAVPSLPSLMTIDQSDNEQSRSPSPASSEASSESSGDSAIDAANPQAQVKKARGRKITLPRGAVIPGEFYCDKCKRNFRSQRGLRQHANTHHTGIKAHGCEICGKRFDLLEEMEKHRERHSTENKPFACRVDGCPKRFMHEFDMERHLALKHGKAPHGCDICSKVFGRKDHLEKHKLSHQFNTYPAYPNHPSSQGGAHRSF</sequence>
<dbReference type="KEGG" id="cqu:CpipJ_CPIJ002216"/>
<dbReference type="GO" id="GO:0008270">
    <property type="term" value="F:zinc ion binding"/>
    <property type="evidence" value="ECO:0007669"/>
    <property type="project" value="UniProtKB-KW"/>
</dbReference>
<dbReference type="EnsemblMetazoa" id="CPIJ002216-RA">
    <property type="protein sequence ID" value="CPIJ002216-PA"/>
    <property type="gene ID" value="CPIJ002216"/>
</dbReference>
<dbReference type="EMBL" id="DS231841">
    <property type="protein sequence ID" value="EDS34848.1"/>
    <property type="molecule type" value="Genomic_DNA"/>
</dbReference>
<feature type="domain" description="C2H2-type" evidence="3">
    <location>
        <begin position="156"/>
        <end position="183"/>
    </location>
</feature>
<evidence type="ECO:0000313" key="6">
    <source>
        <dbReference type="Proteomes" id="UP000002320"/>
    </source>
</evidence>
<organism>
    <name type="scientific">Culex quinquefasciatus</name>
    <name type="common">Southern house mosquito</name>
    <name type="synonym">Culex pungens</name>
    <dbReference type="NCBI Taxonomy" id="7176"/>
    <lineage>
        <taxon>Eukaryota</taxon>
        <taxon>Metazoa</taxon>
        <taxon>Ecdysozoa</taxon>
        <taxon>Arthropoda</taxon>
        <taxon>Hexapoda</taxon>
        <taxon>Insecta</taxon>
        <taxon>Pterygota</taxon>
        <taxon>Neoptera</taxon>
        <taxon>Endopterygota</taxon>
        <taxon>Diptera</taxon>
        <taxon>Nematocera</taxon>
        <taxon>Culicoidea</taxon>
        <taxon>Culicidae</taxon>
        <taxon>Culicinae</taxon>
        <taxon>Culicini</taxon>
        <taxon>Culex</taxon>
        <taxon>Culex</taxon>
    </lineage>
</organism>
<dbReference type="PROSITE" id="PS50157">
    <property type="entry name" value="ZINC_FINGER_C2H2_2"/>
    <property type="match status" value="4"/>
</dbReference>
<dbReference type="OrthoDB" id="8117402at2759"/>
<dbReference type="InterPro" id="IPR013087">
    <property type="entry name" value="Znf_C2H2_type"/>
</dbReference>
<feature type="domain" description="C2H2-type" evidence="3">
    <location>
        <begin position="127"/>
        <end position="155"/>
    </location>
</feature>
<dbReference type="SUPFAM" id="SSF57667">
    <property type="entry name" value="beta-beta-alpha zinc fingers"/>
    <property type="match status" value="2"/>
</dbReference>
<evidence type="ECO:0000256" key="2">
    <source>
        <dbReference type="SAM" id="MobiDB-lite"/>
    </source>
</evidence>
<dbReference type="PANTHER" id="PTHR46105:SF28">
    <property type="entry name" value="ZINC FINGER PROTEIN 37-LIKE"/>
    <property type="match status" value="1"/>
</dbReference>
<dbReference type="PROSITE" id="PS00028">
    <property type="entry name" value="ZINC_FINGER_C2H2_1"/>
    <property type="match status" value="4"/>
</dbReference>
<dbReference type="GO" id="GO:0000978">
    <property type="term" value="F:RNA polymerase II cis-regulatory region sequence-specific DNA binding"/>
    <property type="evidence" value="ECO:0007669"/>
    <property type="project" value="TreeGrafter"/>
</dbReference>
<name>B0W5A1_CULQU</name>
<evidence type="ECO:0000313" key="5">
    <source>
        <dbReference type="EnsemblMetazoa" id="CPIJ002216-PA"/>
    </source>
</evidence>
<protein>
    <recommendedName>
        <fullName evidence="3">C2H2-type domain-containing protein</fullName>
    </recommendedName>
</protein>
<reference evidence="4" key="1">
    <citation type="submission" date="2007-03" db="EMBL/GenBank/DDBJ databases">
        <title>Annotation of Culex pipiens quinquefasciatus.</title>
        <authorList>
            <consortium name="The Broad Institute Genome Sequencing Platform"/>
            <person name="Atkinson P.W."/>
            <person name="Hemingway J."/>
            <person name="Christensen B.M."/>
            <person name="Higgs S."/>
            <person name="Kodira C."/>
            <person name="Hannick L."/>
            <person name="Megy K."/>
            <person name="O'Leary S."/>
            <person name="Pearson M."/>
            <person name="Haas B.J."/>
            <person name="Mauceli E."/>
            <person name="Wortman J.R."/>
            <person name="Lee N.H."/>
            <person name="Guigo R."/>
            <person name="Stanke M."/>
            <person name="Alvarado L."/>
            <person name="Amedeo P."/>
            <person name="Antoine C.H."/>
            <person name="Arensburger P."/>
            <person name="Bidwell S.L."/>
            <person name="Crawford M."/>
            <person name="Camaro F."/>
            <person name="Devon K."/>
            <person name="Engels R."/>
            <person name="Hammond M."/>
            <person name="Howarth C."/>
            <person name="Koehrsen M."/>
            <person name="Lawson D."/>
            <person name="Montgomery P."/>
            <person name="Nene V."/>
            <person name="Nusbaum C."/>
            <person name="Puiu D."/>
            <person name="Romero-Severson J."/>
            <person name="Severson D.W."/>
            <person name="Shumway M."/>
            <person name="Sisk P."/>
            <person name="Stolte C."/>
            <person name="Zeng Q."/>
            <person name="Eisenstadt E."/>
            <person name="Fraser-Liggett C."/>
            <person name="Strausberg R."/>
            <person name="Galagan J."/>
            <person name="Birren B."/>
            <person name="Collins F.H."/>
        </authorList>
    </citation>
    <scope>NUCLEOTIDE SEQUENCE [LARGE SCALE GENOMIC DNA]</scope>
    <source>
        <strain evidence="4">JHB</strain>
    </source>
</reference>
<dbReference type="eggNOG" id="KOG1721">
    <property type="taxonomic scope" value="Eukaryota"/>
</dbReference>
<dbReference type="SMART" id="SM00355">
    <property type="entry name" value="ZnF_C2H2"/>
    <property type="match status" value="4"/>
</dbReference>
<keyword evidence="1" id="KW-0479">Metal-binding</keyword>
<reference evidence="5" key="2">
    <citation type="submission" date="2021-02" db="UniProtKB">
        <authorList>
            <consortium name="EnsemblMetazoa"/>
        </authorList>
    </citation>
    <scope>IDENTIFICATION</scope>
    <source>
        <strain evidence="5">JHB</strain>
    </source>
</reference>
<dbReference type="Pfam" id="PF13912">
    <property type="entry name" value="zf-C2H2_6"/>
    <property type="match status" value="1"/>
</dbReference>
<dbReference type="Pfam" id="PF13894">
    <property type="entry name" value="zf-C2H2_4"/>
    <property type="match status" value="1"/>
</dbReference>
<dbReference type="PANTHER" id="PTHR46105">
    <property type="entry name" value="AGAP004733-PA"/>
    <property type="match status" value="1"/>
</dbReference>
<evidence type="ECO:0000256" key="1">
    <source>
        <dbReference type="PROSITE-ProRule" id="PRU00042"/>
    </source>
</evidence>
<dbReference type="VEuPathDB" id="VectorBase:CQUJHB008238"/>
<gene>
    <name evidence="5" type="primary">6033436</name>
    <name evidence="4" type="ORF">CpipJ_CPIJ002216</name>
</gene>
<proteinExistence type="predicted"/>
<feature type="domain" description="C2H2-type" evidence="3">
    <location>
        <begin position="215"/>
        <end position="237"/>
    </location>
</feature>
<feature type="compositionally biased region" description="Low complexity" evidence="2">
    <location>
        <begin position="78"/>
        <end position="101"/>
    </location>
</feature>
<dbReference type="HOGENOM" id="CLU_1074622_0_0_1"/>
<dbReference type="OMA" id="HANTHHT"/>
<dbReference type="GO" id="GO:0000981">
    <property type="term" value="F:DNA-binding transcription factor activity, RNA polymerase II-specific"/>
    <property type="evidence" value="ECO:0007669"/>
    <property type="project" value="TreeGrafter"/>
</dbReference>
<dbReference type="VEuPathDB" id="VectorBase:CPIJ002216"/>
<feature type="region of interest" description="Disordered" evidence="2">
    <location>
        <begin position="240"/>
        <end position="259"/>
    </location>
</feature>
<dbReference type="Pfam" id="PF00096">
    <property type="entry name" value="zf-C2H2"/>
    <property type="match status" value="1"/>
</dbReference>
<keyword evidence="1" id="KW-0862">Zinc</keyword>
<feature type="domain" description="C2H2-type" evidence="3">
    <location>
        <begin position="185"/>
        <end position="214"/>
    </location>
</feature>